<feature type="domain" description="Prokaryotic-type class I peptide chain release factors" evidence="2">
    <location>
        <begin position="8"/>
        <end position="127"/>
    </location>
</feature>
<evidence type="ECO:0000259" key="2">
    <source>
        <dbReference type="Pfam" id="PF00472"/>
    </source>
</evidence>
<protein>
    <submittedName>
        <fullName evidence="3">Class I peptide chain release factor</fullName>
    </submittedName>
</protein>
<comment type="caution">
    <text evidence="3">The sequence shown here is derived from an EMBL/GenBank/DDBJ whole genome shotgun (WGS) entry which is preliminary data.</text>
</comment>
<gene>
    <name evidence="3" type="ORF">ACD_80C00109G0009</name>
</gene>
<organism evidence="3">
    <name type="scientific">uncultured bacterium</name>
    <name type="common">gcode 4</name>
    <dbReference type="NCBI Taxonomy" id="1234023"/>
    <lineage>
        <taxon>Bacteria</taxon>
        <taxon>environmental samples</taxon>
    </lineage>
</organism>
<dbReference type="EMBL" id="AMFJ01036116">
    <property type="protein sequence ID" value="EKD25189.1"/>
    <property type="molecule type" value="Genomic_DNA"/>
</dbReference>
<dbReference type="AlphaFoldDB" id="K1YIK8"/>
<dbReference type="PANTHER" id="PTHR47814">
    <property type="entry name" value="PEPTIDYL-TRNA HYDROLASE ARFB"/>
    <property type="match status" value="1"/>
</dbReference>
<dbReference type="Gene3D" id="3.30.160.20">
    <property type="match status" value="1"/>
</dbReference>
<dbReference type="GO" id="GO:0003747">
    <property type="term" value="F:translation release factor activity"/>
    <property type="evidence" value="ECO:0007669"/>
    <property type="project" value="InterPro"/>
</dbReference>
<dbReference type="PANTHER" id="PTHR47814:SF1">
    <property type="entry name" value="PEPTIDYL-TRNA HYDROLASE ARFB"/>
    <property type="match status" value="1"/>
</dbReference>
<comment type="similarity">
    <text evidence="1">Belongs to the prokaryotic/mitochondrial release factor family.</text>
</comment>
<name>K1YIK8_9BACT</name>
<accession>K1YIK8</accession>
<dbReference type="GO" id="GO:0043022">
    <property type="term" value="F:ribosome binding"/>
    <property type="evidence" value="ECO:0007669"/>
    <property type="project" value="TreeGrafter"/>
</dbReference>
<dbReference type="Pfam" id="PF00472">
    <property type="entry name" value="RF-1"/>
    <property type="match status" value="1"/>
</dbReference>
<evidence type="ECO:0000256" key="1">
    <source>
        <dbReference type="ARBA" id="ARBA00010835"/>
    </source>
</evidence>
<dbReference type="SUPFAM" id="SSF75620">
    <property type="entry name" value="Release factor"/>
    <property type="match status" value="1"/>
</dbReference>
<sequence length="141" mass="16684">MTTDQIVKNIVEKELHFHFAKSGGHGGQNVNKRETKAELYFNIHDSQSLTPKQKLRLIRLAGSRVHHEEWILIMTCQEERYQHANKEKVIHHFKQLLNEACKEPKLRIPTKLPNSQRESRIQEKKITGKTKQLRQIRPLDY</sequence>
<dbReference type="GO" id="GO:0072344">
    <property type="term" value="P:rescue of stalled ribosome"/>
    <property type="evidence" value="ECO:0007669"/>
    <property type="project" value="TreeGrafter"/>
</dbReference>
<dbReference type="InterPro" id="IPR000352">
    <property type="entry name" value="Pep_chain_release_fac_I"/>
</dbReference>
<dbReference type="InterPro" id="IPR045853">
    <property type="entry name" value="Pep_chain_release_fac_I_sf"/>
</dbReference>
<evidence type="ECO:0000313" key="3">
    <source>
        <dbReference type="EMBL" id="EKD25189.1"/>
    </source>
</evidence>
<dbReference type="NCBIfam" id="NF006718">
    <property type="entry name" value="PRK09256.1"/>
    <property type="match status" value="1"/>
</dbReference>
<proteinExistence type="inferred from homology"/>
<reference evidence="3" key="1">
    <citation type="journal article" date="2012" name="Science">
        <title>Fermentation, hydrogen, and sulfur metabolism in multiple uncultivated bacterial phyla.</title>
        <authorList>
            <person name="Wrighton K.C."/>
            <person name="Thomas B.C."/>
            <person name="Sharon I."/>
            <person name="Miller C.S."/>
            <person name="Castelle C.J."/>
            <person name="VerBerkmoes N.C."/>
            <person name="Wilkins M.J."/>
            <person name="Hettich R.L."/>
            <person name="Lipton M.S."/>
            <person name="Williams K.H."/>
            <person name="Long P.E."/>
            <person name="Banfield J.F."/>
        </authorList>
    </citation>
    <scope>NUCLEOTIDE SEQUENCE [LARGE SCALE GENOMIC DNA]</scope>
</reference>
<dbReference type="GO" id="GO:0004045">
    <property type="term" value="F:peptidyl-tRNA hydrolase activity"/>
    <property type="evidence" value="ECO:0007669"/>
    <property type="project" value="TreeGrafter"/>
</dbReference>